<keyword evidence="2" id="KW-0808">Transferase</keyword>
<dbReference type="Proteomes" id="UP000193685">
    <property type="component" value="Unassembled WGS sequence"/>
</dbReference>
<keyword evidence="3" id="KW-1185">Reference proteome</keyword>
<dbReference type="Gene3D" id="3.20.10.10">
    <property type="entry name" value="D-amino Acid Aminotransferase, subunit A, domain 2"/>
    <property type="match status" value="1"/>
</dbReference>
<keyword evidence="2" id="KW-0032">Aminotransferase</keyword>
<dbReference type="GO" id="GO:0008483">
    <property type="term" value="F:transaminase activity"/>
    <property type="evidence" value="ECO:0007669"/>
    <property type="project" value="UniProtKB-KW"/>
</dbReference>
<dbReference type="OrthoDB" id="5288718at2759"/>
<comment type="similarity">
    <text evidence="1">Belongs to the class-IV pyridoxal-phosphate-dependent aminotransferase family.</text>
</comment>
<dbReference type="PANTHER" id="PTHR42743">
    <property type="entry name" value="AMINO-ACID AMINOTRANSFERASE"/>
    <property type="match status" value="1"/>
</dbReference>
<evidence type="ECO:0000256" key="1">
    <source>
        <dbReference type="ARBA" id="ARBA00009320"/>
    </source>
</evidence>
<accession>A0A1Y2FSG3</accession>
<dbReference type="InterPro" id="IPR043131">
    <property type="entry name" value="BCAT-like_N"/>
</dbReference>
<sequence length="231" mass="25998">MSEGDEKSLPKECKLLSSILYTSCSFFLADLHYDRLVASSKSFAWPTPQRQDFDRALYQAISTRAHLTLRIRLLCGSDGLFSAEAFSWETVTTDSSWTVLLDVRPVDADLRLVQHKTTLREHYEEPVKRLGTSYTAHQEVLLYNKQGLITEGTISSIAVRRQGKWITPRVESGCLAGVMRRCLLNQDMITEGDIHKDELQNGESVIIFNALRGVLDATLDQGTQKKSVSKS</sequence>
<evidence type="ECO:0000313" key="3">
    <source>
        <dbReference type="Proteomes" id="UP000193685"/>
    </source>
</evidence>
<dbReference type="STRING" id="56484.A0A1Y2FSG3"/>
<dbReference type="GO" id="GO:0046394">
    <property type="term" value="P:carboxylic acid biosynthetic process"/>
    <property type="evidence" value="ECO:0007669"/>
    <property type="project" value="UniProtKB-ARBA"/>
</dbReference>
<name>A0A1Y2FSG3_PROLT</name>
<dbReference type="Gene3D" id="3.30.470.10">
    <property type="match status" value="1"/>
</dbReference>
<dbReference type="PANTHER" id="PTHR42743:SF11">
    <property type="entry name" value="AMINODEOXYCHORISMATE LYASE"/>
    <property type="match status" value="1"/>
</dbReference>
<comment type="caution">
    <text evidence="2">The sequence shown here is derived from an EMBL/GenBank/DDBJ whole genome shotgun (WGS) entry which is preliminary data.</text>
</comment>
<evidence type="ECO:0000313" key="2">
    <source>
        <dbReference type="EMBL" id="ORY86244.1"/>
    </source>
</evidence>
<organism evidence="2 3">
    <name type="scientific">Protomyces lactucae-debilis</name>
    <dbReference type="NCBI Taxonomy" id="2754530"/>
    <lineage>
        <taxon>Eukaryota</taxon>
        <taxon>Fungi</taxon>
        <taxon>Dikarya</taxon>
        <taxon>Ascomycota</taxon>
        <taxon>Taphrinomycotina</taxon>
        <taxon>Taphrinomycetes</taxon>
        <taxon>Taphrinales</taxon>
        <taxon>Protomycetaceae</taxon>
        <taxon>Protomyces</taxon>
    </lineage>
</organism>
<dbReference type="GeneID" id="63784152"/>
<proteinExistence type="inferred from homology"/>
<dbReference type="OMA" id="RGMIRAK"/>
<dbReference type="AlphaFoldDB" id="A0A1Y2FSG3"/>
<dbReference type="SUPFAM" id="SSF56752">
    <property type="entry name" value="D-aminoacid aminotransferase-like PLP-dependent enzymes"/>
    <property type="match status" value="1"/>
</dbReference>
<dbReference type="InterPro" id="IPR050571">
    <property type="entry name" value="Class-IV_PLP-Dep_Aminotrnsfr"/>
</dbReference>
<dbReference type="InterPro" id="IPR036038">
    <property type="entry name" value="Aminotransferase-like"/>
</dbReference>
<reference evidence="2 3" key="1">
    <citation type="submission" date="2016-07" db="EMBL/GenBank/DDBJ databases">
        <title>Pervasive Adenine N6-methylation of Active Genes in Fungi.</title>
        <authorList>
            <consortium name="DOE Joint Genome Institute"/>
            <person name="Mondo S.J."/>
            <person name="Dannebaum R.O."/>
            <person name="Kuo R.C."/>
            <person name="Labutti K."/>
            <person name="Haridas S."/>
            <person name="Kuo A."/>
            <person name="Salamov A."/>
            <person name="Ahrendt S.R."/>
            <person name="Lipzen A."/>
            <person name="Sullivan W."/>
            <person name="Andreopoulos W.B."/>
            <person name="Clum A."/>
            <person name="Lindquist E."/>
            <person name="Daum C."/>
            <person name="Ramamoorthy G.K."/>
            <person name="Gryganskyi A."/>
            <person name="Culley D."/>
            <person name="Magnuson J.K."/>
            <person name="James T.Y."/>
            <person name="O'Malley M.A."/>
            <person name="Stajich J.E."/>
            <person name="Spatafora J.W."/>
            <person name="Visel A."/>
            <person name="Grigoriev I.V."/>
        </authorList>
    </citation>
    <scope>NUCLEOTIDE SEQUENCE [LARGE SCALE GENOMIC DNA]</scope>
    <source>
        <strain evidence="2 3">12-1054</strain>
    </source>
</reference>
<protein>
    <submittedName>
        <fullName evidence="2">Aminotransferase</fullName>
    </submittedName>
</protein>
<dbReference type="Pfam" id="PF01063">
    <property type="entry name" value="Aminotran_4"/>
    <property type="match status" value="1"/>
</dbReference>
<dbReference type="EMBL" id="MCFI01000003">
    <property type="protein sequence ID" value="ORY86244.1"/>
    <property type="molecule type" value="Genomic_DNA"/>
</dbReference>
<dbReference type="RefSeq" id="XP_040727426.1">
    <property type="nucleotide sequence ID" value="XM_040867553.1"/>
</dbReference>
<dbReference type="InterPro" id="IPR001544">
    <property type="entry name" value="Aminotrans_IV"/>
</dbReference>
<gene>
    <name evidence="2" type="ORF">BCR37DRAFT_344221</name>
</gene>
<dbReference type="InterPro" id="IPR043132">
    <property type="entry name" value="BCAT-like_C"/>
</dbReference>